<dbReference type="GO" id="GO:0005975">
    <property type="term" value="P:carbohydrate metabolic process"/>
    <property type="evidence" value="ECO:0007669"/>
    <property type="project" value="InterPro"/>
</dbReference>
<dbReference type="Proteomes" id="UP000318833">
    <property type="component" value="Unassembled WGS sequence"/>
</dbReference>
<evidence type="ECO:0000313" key="4">
    <source>
        <dbReference type="EMBL" id="TSE06999.1"/>
    </source>
</evidence>
<dbReference type="Gene3D" id="2.10.10.90">
    <property type="match status" value="1"/>
</dbReference>
<dbReference type="Gene3D" id="2.10.10.20">
    <property type="entry name" value="Carbohydrate-binding module superfamily 5/12"/>
    <property type="match status" value="1"/>
</dbReference>
<dbReference type="GO" id="GO:0005576">
    <property type="term" value="C:extracellular region"/>
    <property type="evidence" value="ECO:0007669"/>
    <property type="project" value="InterPro"/>
</dbReference>
<dbReference type="GO" id="GO:0030246">
    <property type="term" value="F:carbohydrate binding"/>
    <property type="evidence" value="ECO:0007669"/>
    <property type="project" value="InterPro"/>
</dbReference>
<dbReference type="InterPro" id="IPR026444">
    <property type="entry name" value="Secre_tail"/>
</dbReference>
<protein>
    <submittedName>
        <fullName evidence="4">T9SS type A sorting domain-containing protein</fullName>
    </submittedName>
</protein>
<evidence type="ECO:0000313" key="5">
    <source>
        <dbReference type="Proteomes" id="UP000318833"/>
    </source>
</evidence>
<dbReference type="SUPFAM" id="SSF55486">
    <property type="entry name" value="Metalloproteases ('zincins'), catalytic domain"/>
    <property type="match status" value="1"/>
</dbReference>
<dbReference type="PANTHER" id="PTHR11905">
    <property type="entry name" value="ADAM A DISINTEGRIN AND METALLOPROTEASE DOMAIN"/>
    <property type="match status" value="1"/>
</dbReference>
<dbReference type="Gene3D" id="3.40.390.10">
    <property type="entry name" value="Collagenase (Catalytic Domain)"/>
    <property type="match status" value="1"/>
</dbReference>
<dbReference type="Pfam" id="PF13688">
    <property type="entry name" value="Reprolysin_5"/>
    <property type="match status" value="1"/>
</dbReference>
<organism evidence="4 5">
    <name type="scientific">Aquimarina algiphila</name>
    <dbReference type="NCBI Taxonomy" id="2047982"/>
    <lineage>
        <taxon>Bacteria</taxon>
        <taxon>Pseudomonadati</taxon>
        <taxon>Bacteroidota</taxon>
        <taxon>Flavobacteriia</taxon>
        <taxon>Flavobacteriales</taxon>
        <taxon>Flavobacteriaceae</taxon>
        <taxon>Aquimarina</taxon>
    </lineage>
</organism>
<dbReference type="CDD" id="cd12215">
    <property type="entry name" value="ChiC_BD"/>
    <property type="match status" value="1"/>
</dbReference>
<dbReference type="EMBL" id="VLNR01000038">
    <property type="protein sequence ID" value="TSE06999.1"/>
    <property type="molecule type" value="Genomic_DNA"/>
</dbReference>
<dbReference type="RefSeq" id="WP_143917340.1">
    <property type="nucleotide sequence ID" value="NZ_CANMIK010000039.1"/>
</dbReference>
<dbReference type="InterPro" id="IPR001590">
    <property type="entry name" value="Peptidase_M12B"/>
</dbReference>
<accession>A0A554VHM6</accession>
<feature type="chain" id="PRO_5021710554" evidence="2">
    <location>
        <begin position="22"/>
        <end position="667"/>
    </location>
</feature>
<dbReference type="PROSITE" id="PS50215">
    <property type="entry name" value="ADAM_MEPRO"/>
    <property type="match status" value="1"/>
</dbReference>
<feature type="domain" description="Peptidase M12B" evidence="3">
    <location>
        <begin position="217"/>
        <end position="391"/>
    </location>
</feature>
<evidence type="ECO:0000256" key="1">
    <source>
        <dbReference type="ARBA" id="ARBA00022729"/>
    </source>
</evidence>
<keyword evidence="5" id="KW-1185">Reference proteome</keyword>
<feature type="signal peptide" evidence="2">
    <location>
        <begin position="1"/>
        <end position="21"/>
    </location>
</feature>
<gene>
    <name evidence="4" type="ORF">FOF46_17410</name>
</gene>
<dbReference type="GO" id="GO:0006509">
    <property type="term" value="P:membrane protein ectodomain proteolysis"/>
    <property type="evidence" value="ECO:0007669"/>
    <property type="project" value="TreeGrafter"/>
</dbReference>
<dbReference type="InterPro" id="IPR024079">
    <property type="entry name" value="MetalloPept_cat_dom_sf"/>
</dbReference>
<keyword evidence="1 2" id="KW-0732">Signal</keyword>
<dbReference type="GO" id="GO:0004222">
    <property type="term" value="F:metalloendopeptidase activity"/>
    <property type="evidence" value="ECO:0007669"/>
    <property type="project" value="InterPro"/>
</dbReference>
<evidence type="ECO:0000256" key="2">
    <source>
        <dbReference type="SAM" id="SignalP"/>
    </source>
</evidence>
<dbReference type="NCBIfam" id="TIGR04183">
    <property type="entry name" value="Por_Secre_tail"/>
    <property type="match status" value="1"/>
</dbReference>
<dbReference type="Pfam" id="PF18962">
    <property type="entry name" value="Por_Secre_tail"/>
    <property type="match status" value="1"/>
</dbReference>
<evidence type="ECO:0000259" key="3">
    <source>
        <dbReference type="PROSITE" id="PS50215"/>
    </source>
</evidence>
<dbReference type="OrthoDB" id="1182309at2"/>
<dbReference type="PANTHER" id="PTHR11905:SF159">
    <property type="entry name" value="ADAM METALLOPROTEASE"/>
    <property type="match status" value="1"/>
</dbReference>
<dbReference type="AlphaFoldDB" id="A0A554VHM6"/>
<sequence length="667" mass="73195">MKRIFTFLVILLMTTSFFAQSQSIQPKQQIAAAKHSGNFFKEVSLFLLKNEKSNASIPKEFKDFSILSLSSSAMKSFESSPPEAMNLSLPGKKSSMLLELVKVEIATDDFSIVEMPSGKVIQPNMNIAHYSGIVKNSPNSIAAITIQDDQVSGIISLDGKSGNLVLGKLDNSNHHILYEDKDISHLNDFVCQTVDTHTEEIQKNDFSKQTPAANQVKCPEIFFDIGNDVVRDKGGSQAASNFVQAMFNQVAILYANDDIKIKLSGIKVWTSSTPFNDLDGFRNYRNRYGFNGDLAHFVTYNYSGGVAWVDALCGSYKYGLSGINRSYQDVPRYSWNISTIAHELGHNFGSNHTHSCVWNGNNTAIDGCYNTQGGCGRPGIPSDGGTIMSYCHLTSVGTNLRKGFGSQPRNVIRRAISRASCVDTCEGSGGGGDEVSCVGINEWSGNVTYVAGNKVTYQGRLFERTANNGWNDLGKCSSDPCSVAVQWTENTIYSPGDVVIYNGNVWIRTENNDWEYVDCDSNTLDPCSSVDPWTEGVNYRVGDQVVFEGKVFEWNGANWIEIATCAGTPASVPIVSTSQAVKDSNILVYPNPAKDFITFEIENVHSKNTIITVKNIQGRNIVSKTINQTSPIGNIKETLNIQSFNSGIYFVQIISGDATLTKKIHIK</sequence>
<comment type="caution">
    <text evidence="4">The sequence shown here is derived from an EMBL/GenBank/DDBJ whole genome shotgun (WGS) entry which is preliminary data.</text>
</comment>
<reference evidence="4 5" key="1">
    <citation type="submission" date="2019-07" db="EMBL/GenBank/DDBJ databases">
        <title>The draft genome sequence of Aquimarina algiphila M91.</title>
        <authorList>
            <person name="Meng X."/>
        </authorList>
    </citation>
    <scope>NUCLEOTIDE SEQUENCE [LARGE SCALE GENOMIC DNA]</scope>
    <source>
        <strain evidence="4 5">M91</strain>
    </source>
</reference>
<name>A0A554VHM6_9FLAO</name>
<dbReference type="GO" id="GO:0004553">
    <property type="term" value="F:hydrolase activity, hydrolyzing O-glycosyl compounds"/>
    <property type="evidence" value="ECO:0007669"/>
    <property type="project" value="InterPro"/>
</dbReference>
<proteinExistence type="predicted"/>